<name>A0A4P9IZS2_9GAMM</name>
<protein>
    <submittedName>
        <fullName evidence="1">Phytanoyl-CoA dioxygenase family protein</fullName>
    </submittedName>
</protein>
<organism evidence="1 2">
    <name type="scientific">Pseudoalteromonas distincta</name>
    <dbReference type="NCBI Taxonomy" id="77608"/>
    <lineage>
        <taxon>Bacteria</taxon>
        <taxon>Pseudomonadati</taxon>
        <taxon>Pseudomonadota</taxon>
        <taxon>Gammaproteobacteria</taxon>
        <taxon>Alteromonadales</taxon>
        <taxon>Pseudoalteromonadaceae</taxon>
        <taxon>Pseudoalteromonas</taxon>
    </lineage>
</organism>
<dbReference type="RefSeq" id="WP_138488874.1">
    <property type="nucleotide sequence ID" value="NZ_CP040558.1"/>
</dbReference>
<sequence>MTKSITRSIDACASHYGENANEMREYLLNGKKNALAMNNRGPIEFDEYGDLAQNIKSQYQEYGFYIFENVIDKKELAEIEIELAQLKKTFPLEPYGKTTADGKPALGADNQAPNLIWSKSLGDPLGGTAIANGRHQVKLFEPEAADDLPAFSPFVLLGSLQFSESCLRTYAHPQLLKVAEAINGKDFAPFHECLFIKDPGVGAAVSWHQDGDTHWENENFDQDIHGFNFMAQVFGSTAVNGVWVLPKSHKVGRVDIKKMVAEAGSERLIGMVPLICNPGDVVICNRQLLHGSFANSGFEPRVTINFGFHKRSSVLGVMGSGMHCEAKVYDESLIEQRSKVLGYAIDARKQHFPDETPYQYQPFVEANKTFDWDEQAKQEIKDYNLLDLSI</sequence>
<dbReference type="KEGG" id="pdv:FFU37_05040"/>
<dbReference type="EMBL" id="CP040558">
    <property type="protein sequence ID" value="QCU73856.1"/>
    <property type="molecule type" value="Genomic_DNA"/>
</dbReference>
<dbReference type="AlphaFoldDB" id="A0A4P9IZS2"/>
<dbReference type="GeneID" id="88775006"/>
<dbReference type="Pfam" id="PF05721">
    <property type="entry name" value="PhyH"/>
    <property type="match status" value="1"/>
</dbReference>
<evidence type="ECO:0000313" key="1">
    <source>
        <dbReference type="EMBL" id="QCU73856.1"/>
    </source>
</evidence>
<dbReference type="PANTHER" id="PTHR20883">
    <property type="entry name" value="PHYTANOYL-COA DIOXYGENASE DOMAIN CONTAINING 1"/>
    <property type="match status" value="1"/>
</dbReference>
<dbReference type="InterPro" id="IPR008775">
    <property type="entry name" value="Phytyl_CoA_dOase-like"/>
</dbReference>
<keyword evidence="1" id="KW-0223">Dioxygenase</keyword>
<gene>
    <name evidence="1" type="ORF">FFU37_05040</name>
</gene>
<dbReference type="GO" id="GO:0005506">
    <property type="term" value="F:iron ion binding"/>
    <property type="evidence" value="ECO:0007669"/>
    <property type="project" value="UniProtKB-ARBA"/>
</dbReference>
<keyword evidence="1" id="KW-0560">Oxidoreductase</keyword>
<dbReference type="PANTHER" id="PTHR20883:SF51">
    <property type="entry name" value="PHYTANOYL-COA HYDROXYLASE"/>
    <property type="match status" value="1"/>
</dbReference>
<evidence type="ECO:0000313" key="2">
    <source>
        <dbReference type="Proteomes" id="UP000310065"/>
    </source>
</evidence>
<proteinExistence type="predicted"/>
<dbReference type="Gene3D" id="2.60.120.620">
    <property type="entry name" value="q2cbj1_9rhob like domain"/>
    <property type="match status" value="1"/>
</dbReference>
<reference evidence="1 2" key="1">
    <citation type="submission" date="2019-05" db="EMBL/GenBank/DDBJ databases">
        <title>Complete genome sequence of Pseudoalteromonas sp. 16-SW-7(T) isolated from the Okhotsk Sea, Russia.</title>
        <authorList>
            <person name="Nguyen T.H."/>
            <person name="Nedashkovskaya O.I."/>
            <person name="Kim S.-G."/>
        </authorList>
    </citation>
    <scope>NUCLEOTIDE SEQUENCE [LARGE SCALE GENOMIC DNA]</scope>
    <source>
        <strain evidence="1 2">16-SW-7</strain>
    </source>
</reference>
<dbReference type="GO" id="GO:0016706">
    <property type="term" value="F:2-oxoglutarate-dependent dioxygenase activity"/>
    <property type="evidence" value="ECO:0007669"/>
    <property type="project" value="UniProtKB-ARBA"/>
</dbReference>
<dbReference type="SUPFAM" id="SSF51197">
    <property type="entry name" value="Clavaminate synthase-like"/>
    <property type="match status" value="1"/>
</dbReference>
<dbReference type="Proteomes" id="UP000310065">
    <property type="component" value="Chromosome L1"/>
</dbReference>
<accession>A0A4P9IZS2</accession>